<dbReference type="EMBL" id="JAPUUL010002774">
    <property type="protein sequence ID" value="KAJ8124780.1"/>
    <property type="molecule type" value="Genomic_DNA"/>
</dbReference>
<accession>A0ACC2JBJ1</accession>
<keyword evidence="2" id="KW-1185">Reference proteome</keyword>
<comment type="caution">
    <text evidence="1">The sequence shown here is derived from an EMBL/GenBank/DDBJ whole genome shotgun (WGS) entry which is preliminary data.</text>
</comment>
<evidence type="ECO:0000313" key="2">
    <source>
        <dbReference type="Proteomes" id="UP001153332"/>
    </source>
</evidence>
<reference evidence="1" key="1">
    <citation type="submission" date="2022-12" db="EMBL/GenBank/DDBJ databases">
        <title>Genome Sequence of Lasiodiplodia mahajangana.</title>
        <authorList>
            <person name="Buettner E."/>
        </authorList>
    </citation>
    <scope>NUCLEOTIDE SEQUENCE</scope>
    <source>
        <strain evidence="1">VT137</strain>
    </source>
</reference>
<sequence length="693" mass="78345">MDRNCWPLRSREALGRAAKRSSLDITDRGIYSKYLARTITWAASKDPSRRPDSWKLVATVKEQYGLWVQDPQWRSQVEVNGALPSGVTKEIKRPARGDRARRAAREPVFHVQRRKPDVNTRITRSATDAIGVGGCPSRVPFKRLKAFGSRGKLKRKMCYQASHREVSTKHSEGQTVNDVSWEAGIDTAPREQYNIPYHSKSLPLGPSIASHLSSSPGFGVSWDQAQKAVNDFVMIFTAHFPFIILDHDVTAQTLFLEKPLLFRTILMIAIDFTPSKSREIRRSVDAWIGQHLLVMEEQSLGALQATDRLSRANPHFYSDRKATQLMYFAIGLAHSLGITKGSSLEDTQAKKETEVNEEHRAFLACYYIVSFDSFQFGRANPLASSYVQYCVESLERSAEFPTDFLLIKLVRFRQFIGQIPTVYQGICDMNWCREISDDASYRLEEIRKDLDDFMSDIAHKHPKFCMTHSSLFHSSSIDMNSVLLWSLQHSALIQLHLPITYAAPDTEAGSRLQLECMKYCLEASRTAVGMAKCFSPDGFLYAPFTTMTDLVSTIIAVSRLLLVEIDGWDLEKARQTIDLKACIDEILAKMKTAKKVKAERVAAAAAENPSSYILGGPDEKKQDGIQVFERLIESIRDWLDSQGVFPTSAEHLKNDGNNELSTSTPIYASPQSPQWNFTFFFEYLLRVNPSSIF</sequence>
<proteinExistence type="predicted"/>
<name>A0ACC2JBJ1_9PEZI</name>
<organism evidence="1 2">
    <name type="scientific">Lasiodiplodia mahajangana</name>
    <dbReference type="NCBI Taxonomy" id="1108764"/>
    <lineage>
        <taxon>Eukaryota</taxon>
        <taxon>Fungi</taxon>
        <taxon>Dikarya</taxon>
        <taxon>Ascomycota</taxon>
        <taxon>Pezizomycotina</taxon>
        <taxon>Dothideomycetes</taxon>
        <taxon>Dothideomycetes incertae sedis</taxon>
        <taxon>Botryosphaeriales</taxon>
        <taxon>Botryosphaeriaceae</taxon>
        <taxon>Lasiodiplodia</taxon>
    </lineage>
</organism>
<evidence type="ECO:0000313" key="1">
    <source>
        <dbReference type="EMBL" id="KAJ8124780.1"/>
    </source>
</evidence>
<gene>
    <name evidence="1" type="ORF">O1611_g8859</name>
</gene>
<dbReference type="Proteomes" id="UP001153332">
    <property type="component" value="Unassembled WGS sequence"/>
</dbReference>
<protein>
    <submittedName>
        <fullName evidence="1">Uncharacterized protein</fullName>
    </submittedName>
</protein>